<dbReference type="Proteomes" id="UP000249340">
    <property type="component" value="Chromosome"/>
</dbReference>
<dbReference type="EMBL" id="CP031264">
    <property type="protein sequence ID" value="AXI76858.1"/>
    <property type="molecule type" value="Genomic_DNA"/>
</dbReference>
<keyword evidence="3" id="KW-1185">Reference proteome</keyword>
<proteinExistence type="predicted"/>
<evidence type="ECO:0000313" key="2">
    <source>
        <dbReference type="EMBL" id="AXI76858.1"/>
    </source>
</evidence>
<dbReference type="RefSeq" id="WP_111495237.1">
    <property type="nucleotide sequence ID" value="NZ_CP031264.1"/>
</dbReference>
<dbReference type="AlphaFoldDB" id="A0A345ST03"/>
<sequence>MDRLGSRPQTSAAPSAAETTQRPPQPAVPDSGAKGAAAHQVLARYTSWWEARITAFANTSKSGVGIGLFSTGQALSDSLANVYRLREAGMVMQGRPRSDARVVALDLDATPQTATVEDCLDVREWHQADARTKQIRDPKQRLSRYMVTATARHTDQGWLITELKPETERTC</sequence>
<dbReference type="OrthoDB" id="3387754at2"/>
<protein>
    <submittedName>
        <fullName evidence="2">Uncharacterized protein</fullName>
    </submittedName>
</protein>
<feature type="compositionally biased region" description="Polar residues" evidence="1">
    <location>
        <begin position="7"/>
        <end position="22"/>
    </location>
</feature>
<dbReference type="KEGG" id="stri:C7M71_004695"/>
<evidence type="ECO:0000256" key="1">
    <source>
        <dbReference type="SAM" id="MobiDB-lite"/>
    </source>
</evidence>
<gene>
    <name evidence="2" type="ORF">C7M71_004695</name>
</gene>
<accession>A0A345ST03</accession>
<name>A0A345ST03_9ACTN</name>
<reference evidence="3" key="1">
    <citation type="submission" date="2018-07" db="EMBL/GenBank/DDBJ databases">
        <title>Streptacidiphilus bronchialis DSM 106435 chromosome.</title>
        <authorList>
            <person name="Batra D."/>
            <person name="Gulvik C.A."/>
        </authorList>
    </citation>
    <scope>NUCLEOTIDE SEQUENCE [LARGE SCALE GENOMIC DNA]</scope>
    <source>
        <strain evidence="3">DSM 106435</strain>
    </source>
</reference>
<organism evidence="2 3">
    <name type="scientific">Peterkaempfera bronchialis</name>
    <dbReference type="NCBI Taxonomy" id="2126346"/>
    <lineage>
        <taxon>Bacteria</taxon>
        <taxon>Bacillati</taxon>
        <taxon>Actinomycetota</taxon>
        <taxon>Actinomycetes</taxon>
        <taxon>Kitasatosporales</taxon>
        <taxon>Streptomycetaceae</taxon>
        <taxon>Peterkaempfera</taxon>
    </lineage>
</organism>
<feature type="region of interest" description="Disordered" evidence="1">
    <location>
        <begin position="1"/>
        <end position="35"/>
    </location>
</feature>
<evidence type="ECO:0000313" key="3">
    <source>
        <dbReference type="Proteomes" id="UP000249340"/>
    </source>
</evidence>